<proteinExistence type="inferred from homology"/>
<evidence type="ECO:0000313" key="7">
    <source>
        <dbReference type="RefSeq" id="XP_031564917.1"/>
    </source>
</evidence>
<accession>A0A6P8IE66</accession>
<feature type="region of interest" description="Disordered" evidence="4">
    <location>
        <begin position="1"/>
        <end position="30"/>
    </location>
</feature>
<evidence type="ECO:0000256" key="1">
    <source>
        <dbReference type="ARBA" id="ARBA00023054"/>
    </source>
</evidence>
<dbReference type="Proteomes" id="UP000515163">
    <property type="component" value="Unplaced"/>
</dbReference>
<organism evidence="6 7">
    <name type="scientific">Actinia tenebrosa</name>
    <name type="common">Australian red waratah sea anemone</name>
    <dbReference type="NCBI Taxonomy" id="6105"/>
    <lineage>
        <taxon>Eukaryota</taxon>
        <taxon>Metazoa</taxon>
        <taxon>Cnidaria</taxon>
        <taxon>Anthozoa</taxon>
        <taxon>Hexacorallia</taxon>
        <taxon>Actiniaria</taxon>
        <taxon>Actiniidae</taxon>
        <taxon>Actinia</taxon>
    </lineage>
</organism>
<sequence>MDSEFLGIPEGSLDRSTSEPDIFGSSIRPRTCSNMSLQTKAKIKKKTGSLREKELNSQASVDSDNDIFINGSVCVSDDRLSSQSHNGHVTPSRAEVKAHAYERLKEELNLAQQELKLKDEQCDKLSRVRNELESELEELTASLFQEAHRMVHQARLKQDSAEKKLIEANNKVDLLQAEVNALKTLVTSRTPGNPKSWRRRHSEENLAPCSDCGSYDCDAAVPKNVGRCKGKRPRDFHNPNEPEVDAIMFREFLQWMDENSMSHDQPFLNRICVENVAPCLDFTNKELAIAIHHAIENNVLSMEEIRSKPIFRKCALTGTSRFCRHRVRISDNQEWLNICRSSRDRIAAVCDFYTYIRYIQRGLVKADATEIYWEIMRLRGKMAQSRLGLSPTMEKPRQKKS</sequence>
<dbReference type="Pfam" id="PF06428">
    <property type="entry name" value="Sec2p"/>
    <property type="match status" value="1"/>
</dbReference>
<dbReference type="GeneID" id="116300232"/>
<dbReference type="GO" id="GO:0070319">
    <property type="term" value="C:Golgi to plasma membrane transport vesicle"/>
    <property type="evidence" value="ECO:0007669"/>
    <property type="project" value="TreeGrafter"/>
</dbReference>
<evidence type="ECO:0000259" key="5">
    <source>
        <dbReference type="Pfam" id="PF06428"/>
    </source>
</evidence>
<comment type="similarity">
    <text evidence="2">Belongs to the SEC2 family.</text>
</comment>
<dbReference type="InParanoid" id="A0A6P8IE66"/>
<gene>
    <name evidence="7" type="primary">LOC116300232</name>
</gene>
<keyword evidence="6" id="KW-1185">Reference proteome</keyword>
<dbReference type="InterPro" id="IPR009449">
    <property type="entry name" value="Sec2_N"/>
</dbReference>
<dbReference type="OrthoDB" id="5560525at2759"/>
<evidence type="ECO:0000256" key="2">
    <source>
        <dbReference type="ARBA" id="ARBA00025794"/>
    </source>
</evidence>
<dbReference type="PANTHER" id="PTHR14430:SF0">
    <property type="entry name" value="SEC2P DOMAIN-CONTAINING PROTEIN"/>
    <property type="match status" value="1"/>
</dbReference>
<feature type="coiled-coil region" evidence="3">
    <location>
        <begin position="94"/>
        <end position="185"/>
    </location>
</feature>
<feature type="domain" description="GDP/GTP exchange factor Sec2 N-terminal" evidence="5">
    <location>
        <begin position="95"/>
        <end position="168"/>
    </location>
</feature>
<dbReference type="SUPFAM" id="SSF144284">
    <property type="entry name" value="Sec2 N-terminal region"/>
    <property type="match status" value="1"/>
</dbReference>
<name>A0A6P8IE66_ACTTE</name>
<evidence type="ECO:0000256" key="3">
    <source>
        <dbReference type="SAM" id="Coils"/>
    </source>
</evidence>
<evidence type="ECO:0000313" key="6">
    <source>
        <dbReference type="Proteomes" id="UP000515163"/>
    </source>
</evidence>
<dbReference type="GO" id="GO:0005085">
    <property type="term" value="F:guanyl-nucleotide exchange factor activity"/>
    <property type="evidence" value="ECO:0007669"/>
    <property type="project" value="InterPro"/>
</dbReference>
<keyword evidence="1 3" id="KW-0175">Coiled coil</keyword>
<dbReference type="RefSeq" id="XP_031564917.1">
    <property type="nucleotide sequence ID" value="XM_031709057.1"/>
</dbReference>
<dbReference type="Gene3D" id="1.20.5.4880">
    <property type="match status" value="1"/>
</dbReference>
<dbReference type="FunCoup" id="A0A6P8IE66">
    <property type="interactions" value="844"/>
</dbReference>
<dbReference type="PANTHER" id="PTHR14430">
    <property type="entry name" value="RABIN3-RELATED"/>
    <property type="match status" value="1"/>
</dbReference>
<dbReference type="AlphaFoldDB" id="A0A6P8IE66"/>
<reference evidence="7" key="1">
    <citation type="submission" date="2025-08" db="UniProtKB">
        <authorList>
            <consortium name="RefSeq"/>
        </authorList>
    </citation>
    <scope>IDENTIFICATION</scope>
    <source>
        <tissue evidence="7">Tentacle</tissue>
    </source>
</reference>
<evidence type="ECO:0000256" key="4">
    <source>
        <dbReference type="SAM" id="MobiDB-lite"/>
    </source>
</evidence>
<dbReference type="InterPro" id="IPR040351">
    <property type="entry name" value="RAB3IL/RAB3IP/Sec2"/>
</dbReference>
<dbReference type="KEGG" id="aten:116300232"/>
<dbReference type="Pfam" id="PF25555">
    <property type="entry name" value="RAB3A-like_C"/>
    <property type="match status" value="1"/>
</dbReference>
<dbReference type="GO" id="GO:0006887">
    <property type="term" value="P:exocytosis"/>
    <property type="evidence" value="ECO:0007669"/>
    <property type="project" value="TreeGrafter"/>
</dbReference>
<protein>
    <submittedName>
        <fullName evidence="7">Guanine nucleotide exchange factor for Rab-3A-like</fullName>
    </submittedName>
</protein>